<dbReference type="GO" id="GO:0008761">
    <property type="term" value="F:UDP-N-acetylglucosamine 2-epimerase activity"/>
    <property type="evidence" value="ECO:0007669"/>
    <property type="project" value="UniProtKB-EC"/>
</dbReference>
<dbReference type="Pfam" id="PF02350">
    <property type="entry name" value="Epimerase_2"/>
    <property type="match status" value="1"/>
</dbReference>
<evidence type="ECO:0000259" key="2">
    <source>
        <dbReference type="Pfam" id="PF02350"/>
    </source>
</evidence>
<dbReference type="EC" id="5.1.3.14" evidence="3"/>
<name>A0A7X4HAV2_9BURK</name>
<reference evidence="3 4" key="1">
    <citation type="submission" date="2019-12" db="EMBL/GenBank/DDBJ databases">
        <title>Novel species isolated from a subtropical stream in China.</title>
        <authorList>
            <person name="Lu H."/>
        </authorList>
    </citation>
    <scope>NUCLEOTIDE SEQUENCE [LARGE SCALE GENOMIC DNA]</scope>
    <source>
        <strain evidence="3 4">FT127W</strain>
    </source>
</reference>
<dbReference type="CDD" id="cd03786">
    <property type="entry name" value="GTB_UDP-GlcNAc_2-Epimerase"/>
    <property type="match status" value="1"/>
</dbReference>
<evidence type="ECO:0000313" key="4">
    <source>
        <dbReference type="Proteomes" id="UP000450676"/>
    </source>
</evidence>
<gene>
    <name evidence="3" type="ORF">GTP77_08900</name>
</gene>
<dbReference type="NCBIfam" id="TIGR00236">
    <property type="entry name" value="wecB"/>
    <property type="match status" value="1"/>
</dbReference>
<dbReference type="Gene3D" id="3.40.50.2000">
    <property type="entry name" value="Glycogen Phosphorylase B"/>
    <property type="match status" value="2"/>
</dbReference>
<dbReference type="Proteomes" id="UP000450676">
    <property type="component" value="Unassembled WGS sequence"/>
</dbReference>
<evidence type="ECO:0000256" key="1">
    <source>
        <dbReference type="RuleBase" id="RU003513"/>
    </source>
</evidence>
<dbReference type="PANTHER" id="PTHR43174">
    <property type="entry name" value="UDP-N-ACETYLGLUCOSAMINE 2-EPIMERASE"/>
    <property type="match status" value="1"/>
</dbReference>
<accession>A0A7X4HAV2</accession>
<proteinExistence type="inferred from homology"/>
<dbReference type="InterPro" id="IPR029767">
    <property type="entry name" value="WecB-like"/>
</dbReference>
<keyword evidence="4" id="KW-1185">Reference proteome</keyword>
<sequence>MAMIYLVAGARPNFMKIAPIVRALQAHGGLSFKIIHTGQHYDREMNDVFFEELGIPQPDLFMAAGGGSHAQQTAKIMLAFEELCIAQRPDAVLVVGDVNSTLACSIVAKKLTIPVAHVEAGLRSGDMSMPEEINRLVTDSISDWFFVTEPSAVDHLRREGKPEAAVHYVGHVMVDNVLFQADKLAASGAVAHLGLESAAIKAGLGLAPGQRYGVVTLHRPSNVDDPAMLAQLAGALRDIARGLPLVFPVHPRTRANLEKFDISLGPDITLVGPQGYMAFLDLWKDAALVLTDSGGLQEETTALGVPCITLRENTERPVTVEEGTNVLAGTVPQAITAAAEQILRGEGKQGRRPHLWDGKAAERIVDVLVQELKKERTK</sequence>
<keyword evidence="1 3" id="KW-0413">Isomerase</keyword>
<comment type="caution">
    <text evidence="3">The sequence shown here is derived from an EMBL/GenBank/DDBJ whole genome shotgun (WGS) entry which is preliminary data.</text>
</comment>
<comment type="similarity">
    <text evidence="1">Belongs to the UDP-N-acetylglucosamine 2-epimerase family.</text>
</comment>
<organism evidence="3 4">
    <name type="scientific">Pseudoduganella aquatica</name>
    <dbReference type="NCBI Taxonomy" id="2660641"/>
    <lineage>
        <taxon>Bacteria</taxon>
        <taxon>Pseudomonadati</taxon>
        <taxon>Pseudomonadota</taxon>
        <taxon>Betaproteobacteria</taxon>
        <taxon>Burkholderiales</taxon>
        <taxon>Oxalobacteraceae</taxon>
        <taxon>Telluria group</taxon>
        <taxon>Pseudoduganella</taxon>
    </lineage>
</organism>
<dbReference type="InterPro" id="IPR003331">
    <property type="entry name" value="UDP_GlcNAc_Epimerase_2_dom"/>
</dbReference>
<dbReference type="EMBL" id="WWCU01000007">
    <property type="protein sequence ID" value="MYN07459.1"/>
    <property type="molecule type" value="Genomic_DNA"/>
</dbReference>
<feature type="domain" description="UDP-N-acetylglucosamine 2-epimerase" evidence="2">
    <location>
        <begin position="22"/>
        <end position="368"/>
    </location>
</feature>
<dbReference type="PANTHER" id="PTHR43174:SF1">
    <property type="entry name" value="UDP-N-ACETYLGLUCOSAMINE 2-EPIMERASE"/>
    <property type="match status" value="1"/>
</dbReference>
<protein>
    <submittedName>
        <fullName evidence="3">UDP-N-acetylglucosamine 2-epimerase (Non-hydrolyzing)</fullName>
        <ecNumber evidence="3">5.1.3.14</ecNumber>
    </submittedName>
</protein>
<dbReference type="AlphaFoldDB" id="A0A7X4HAV2"/>
<dbReference type="RefSeq" id="WP_161071814.1">
    <property type="nucleotide sequence ID" value="NZ_CP086370.1"/>
</dbReference>
<dbReference type="SUPFAM" id="SSF53756">
    <property type="entry name" value="UDP-Glycosyltransferase/glycogen phosphorylase"/>
    <property type="match status" value="1"/>
</dbReference>
<evidence type="ECO:0000313" key="3">
    <source>
        <dbReference type="EMBL" id="MYN07459.1"/>
    </source>
</evidence>